<dbReference type="GO" id="GO:0016020">
    <property type="term" value="C:membrane"/>
    <property type="evidence" value="ECO:0007669"/>
    <property type="project" value="TreeGrafter"/>
</dbReference>
<dbReference type="InterPro" id="IPR050879">
    <property type="entry name" value="Acyltransferase_3"/>
</dbReference>
<feature type="transmembrane region" description="Helical" evidence="1">
    <location>
        <begin position="45"/>
        <end position="63"/>
    </location>
</feature>
<dbReference type="AlphaFoldDB" id="A0A9X1NPZ0"/>
<dbReference type="GO" id="GO:0016747">
    <property type="term" value="F:acyltransferase activity, transferring groups other than amino-acyl groups"/>
    <property type="evidence" value="ECO:0007669"/>
    <property type="project" value="InterPro"/>
</dbReference>
<feature type="transmembrane region" description="Helical" evidence="1">
    <location>
        <begin position="83"/>
        <end position="105"/>
    </location>
</feature>
<protein>
    <submittedName>
        <fullName evidence="3">Acyltransferase</fullName>
    </submittedName>
</protein>
<feature type="transmembrane region" description="Helical" evidence="1">
    <location>
        <begin position="233"/>
        <end position="250"/>
    </location>
</feature>
<keyword evidence="1" id="KW-0812">Transmembrane</keyword>
<evidence type="ECO:0000313" key="4">
    <source>
        <dbReference type="Proteomes" id="UP001139089"/>
    </source>
</evidence>
<dbReference type="Proteomes" id="UP001139089">
    <property type="component" value="Unassembled WGS sequence"/>
</dbReference>
<evidence type="ECO:0000259" key="2">
    <source>
        <dbReference type="Pfam" id="PF01757"/>
    </source>
</evidence>
<feature type="transmembrane region" description="Helical" evidence="1">
    <location>
        <begin position="176"/>
        <end position="196"/>
    </location>
</feature>
<feature type="transmembrane region" description="Helical" evidence="1">
    <location>
        <begin position="299"/>
        <end position="318"/>
    </location>
</feature>
<feature type="domain" description="Acyltransferase 3" evidence="2">
    <location>
        <begin position="8"/>
        <end position="313"/>
    </location>
</feature>
<keyword evidence="4" id="KW-1185">Reference proteome</keyword>
<feature type="transmembrane region" description="Helical" evidence="1">
    <location>
        <begin position="12"/>
        <end position="33"/>
    </location>
</feature>
<comment type="caution">
    <text evidence="3">The sequence shown here is derived from an EMBL/GenBank/DDBJ whole genome shotgun (WGS) entry which is preliminary data.</text>
</comment>
<dbReference type="InterPro" id="IPR002656">
    <property type="entry name" value="Acyl_transf_3_dom"/>
</dbReference>
<name>A0A9X1NPZ0_9HYPH</name>
<keyword evidence="3" id="KW-0808">Transferase</keyword>
<keyword evidence="1" id="KW-1133">Transmembrane helix</keyword>
<dbReference type="GO" id="GO:0000271">
    <property type="term" value="P:polysaccharide biosynthetic process"/>
    <property type="evidence" value="ECO:0007669"/>
    <property type="project" value="TreeGrafter"/>
</dbReference>
<feature type="transmembrane region" description="Helical" evidence="1">
    <location>
        <begin position="208"/>
        <end position="227"/>
    </location>
</feature>
<dbReference type="RefSeq" id="WP_231813380.1">
    <property type="nucleotide sequence ID" value="NZ_JAJOZR010000004.1"/>
</dbReference>
<feature type="transmembrane region" description="Helical" evidence="1">
    <location>
        <begin position="153"/>
        <end position="170"/>
    </location>
</feature>
<gene>
    <name evidence="3" type="ORF">LRX75_08195</name>
</gene>
<proteinExistence type="predicted"/>
<dbReference type="Pfam" id="PF01757">
    <property type="entry name" value="Acyl_transf_3"/>
    <property type="match status" value="1"/>
</dbReference>
<dbReference type="PANTHER" id="PTHR23028">
    <property type="entry name" value="ACETYLTRANSFERASE"/>
    <property type="match status" value="1"/>
</dbReference>
<evidence type="ECO:0000256" key="1">
    <source>
        <dbReference type="SAM" id="Phobius"/>
    </source>
</evidence>
<feature type="transmembrane region" description="Helical" evidence="1">
    <location>
        <begin position="271"/>
        <end position="293"/>
    </location>
</feature>
<sequence length="353" mass="38860">MRATRHIASLDGLRGIAAFLVVVSHVALLYPHLPGWFSLNIGAEAVEIFFALSGFLMASLYAARPLDRVAATDYLVHRFARIYPVYLVAVLCVVLLSLVPGLDYIHPIHGPVEILRHVFLLGSSGVFWSVPPEIQFYFFFLLVWLCLSDARKYRLLALFLAVCVAVDAVFDFPGPGILLPSKIHFFMAGVGAGLLFASGRLRPRGPLVGIATLALLGFVFLSKILMLRDQHDGWGLAMAVTAGIIVFLTAQEQSLSRGLLASAPLRFLGKISFSLYLFHVPVMFLSMKTLGLFLPGPVAVILSVCLAVVFATYSYHLIEDPVRRRLVEGWKRHRARHAVVQPSEPRGRIASTA</sequence>
<feature type="transmembrane region" description="Helical" evidence="1">
    <location>
        <begin position="125"/>
        <end position="146"/>
    </location>
</feature>
<dbReference type="EMBL" id="JAJOZR010000004">
    <property type="protein sequence ID" value="MCD7109022.1"/>
    <property type="molecule type" value="Genomic_DNA"/>
</dbReference>
<organism evidence="3 4">
    <name type="scientific">Rhizobium quercicola</name>
    <dbReference type="NCBI Taxonomy" id="2901226"/>
    <lineage>
        <taxon>Bacteria</taxon>
        <taxon>Pseudomonadati</taxon>
        <taxon>Pseudomonadota</taxon>
        <taxon>Alphaproteobacteria</taxon>
        <taxon>Hyphomicrobiales</taxon>
        <taxon>Rhizobiaceae</taxon>
        <taxon>Rhizobium/Agrobacterium group</taxon>
        <taxon>Rhizobium</taxon>
    </lineage>
</organism>
<keyword evidence="3" id="KW-0012">Acyltransferase</keyword>
<accession>A0A9X1NPZ0</accession>
<keyword evidence="1" id="KW-0472">Membrane</keyword>
<dbReference type="PANTHER" id="PTHR23028:SF53">
    <property type="entry name" value="ACYL_TRANSF_3 DOMAIN-CONTAINING PROTEIN"/>
    <property type="match status" value="1"/>
</dbReference>
<evidence type="ECO:0000313" key="3">
    <source>
        <dbReference type="EMBL" id="MCD7109022.1"/>
    </source>
</evidence>
<reference evidence="3" key="1">
    <citation type="submission" date="2021-12" db="EMBL/GenBank/DDBJ databases">
        <authorList>
            <person name="Li Y."/>
        </authorList>
    </citation>
    <scope>NUCLEOTIDE SEQUENCE</scope>
    <source>
        <strain evidence="3">DKSPLA3</strain>
    </source>
</reference>